<name>A0ABN2DS11_9ACTN</name>
<gene>
    <name evidence="1" type="ORF">GCM10009804_46370</name>
</gene>
<dbReference type="Proteomes" id="UP001501705">
    <property type="component" value="Unassembled WGS sequence"/>
</dbReference>
<accession>A0ABN2DS11</accession>
<keyword evidence="2" id="KW-1185">Reference proteome</keyword>
<comment type="caution">
    <text evidence="1">The sequence shown here is derived from an EMBL/GenBank/DDBJ whole genome shotgun (WGS) entry which is preliminary data.</text>
</comment>
<evidence type="ECO:0000313" key="1">
    <source>
        <dbReference type="EMBL" id="GAA1584808.1"/>
    </source>
</evidence>
<proteinExistence type="predicted"/>
<protein>
    <submittedName>
        <fullName evidence="1">Uncharacterized protein</fullName>
    </submittedName>
</protein>
<dbReference type="EMBL" id="BAAAPH010000015">
    <property type="protein sequence ID" value="GAA1584808.1"/>
    <property type="molecule type" value="Genomic_DNA"/>
</dbReference>
<sequence>MEFTSGREGGGRGLEKVVVAEGERVEGVWVRGRQVDRRWGLVVGEFRRGWVSGWL</sequence>
<organism evidence="1 2">
    <name type="scientific">Kribbella hippodromi</name>
    <dbReference type="NCBI Taxonomy" id="434347"/>
    <lineage>
        <taxon>Bacteria</taxon>
        <taxon>Bacillati</taxon>
        <taxon>Actinomycetota</taxon>
        <taxon>Actinomycetes</taxon>
        <taxon>Propionibacteriales</taxon>
        <taxon>Kribbellaceae</taxon>
        <taxon>Kribbella</taxon>
    </lineage>
</organism>
<reference evidence="1 2" key="1">
    <citation type="journal article" date="2019" name="Int. J. Syst. Evol. Microbiol.">
        <title>The Global Catalogue of Microorganisms (GCM) 10K type strain sequencing project: providing services to taxonomists for standard genome sequencing and annotation.</title>
        <authorList>
            <consortium name="The Broad Institute Genomics Platform"/>
            <consortium name="The Broad Institute Genome Sequencing Center for Infectious Disease"/>
            <person name="Wu L."/>
            <person name="Ma J."/>
        </authorList>
    </citation>
    <scope>NUCLEOTIDE SEQUENCE [LARGE SCALE GENOMIC DNA]</scope>
    <source>
        <strain evidence="1 2">JCM 15572</strain>
    </source>
</reference>
<evidence type="ECO:0000313" key="2">
    <source>
        <dbReference type="Proteomes" id="UP001501705"/>
    </source>
</evidence>